<dbReference type="RefSeq" id="WP_270074351.1">
    <property type="nucleotide sequence ID" value="NZ_JAJAQC010000049.1"/>
</dbReference>
<proteinExistence type="predicted"/>
<gene>
    <name evidence="2" type="ORF">LG943_22670</name>
</gene>
<protein>
    <submittedName>
        <fullName evidence="2">DUF3710 domain-containing protein</fullName>
    </submittedName>
</protein>
<organism evidence="2 3">
    <name type="scientific">Streptomonospora mangrovi</name>
    <dbReference type="NCBI Taxonomy" id="2883123"/>
    <lineage>
        <taxon>Bacteria</taxon>
        <taxon>Bacillati</taxon>
        <taxon>Actinomycetota</taxon>
        <taxon>Actinomycetes</taxon>
        <taxon>Streptosporangiales</taxon>
        <taxon>Nocardiopsidaceae</taxon>
        <taxon>Streptomonospora</taxon>
    </lineage>
</organism>
<comment type="caution">
    <text evidence="2">The sequence shown here is derived from an EMBL/GenBank/DDBJ whole genome shotgun (WGS) entry which is preliminary data.</text>
</comment>
<sequence>MFGRRGKKKDTARAARAREADRVIGPSAEDTSASAPPEPAKEADRHRSLGPWDASEDAPELQRLDLGSLRVPVVPGTSIQVNSARGGRHIGVTLHNQRTALQIQPFSAPKSSGVWEEMREELRTQVTTQGGKVEDFDGTFGPELRAVIPVAGKKDDQGRQLGERVRYIGVDGPRWVLFGVIRGEGAVKPEAMAGVEELFQKIVVVRGETPMPPRELLPIVVPPEAMPKNQAGQNGAAGQGAGAPEAAGTGEPGGAAAPEREN</sequence>
<evidence type="ECO:0000313" key="3">
    <source>
        <dbReference type="Proteomes" id="UP001140076"/>
    </source>
</evidence>
<feature type="compositionally biased region" description="Basic and acidic residues" evidence="1">
    <location>
        <begin position="9"/>
        <end position="22"/>
    </location>
</feature>
<evidence type="ECO:0000256" key="1">
    <source>
        <dbReference type="SAM" id="MobiDB-lite"/>
    </source>
</evidence>
<keyword evidence="3" id="KW-1185">Reference proteome</keyword>
<feature type="region of interest" description="Disordered" evidence="1">
    <location>
        <begin position="223"/>
        <end position="262"/>
    </location>
</feature>
<feature type="compositionally biased region" description="Low complexity" evidence="1">
    <location>
        <begin position="242"/>
        <end position="262"/>
    </location>
</feature>
<accession>A0A9X3NS69</accession>
<dbReference type="EMBL" id="JAJAQC010000049">
    <property type="protein sequence ID" value="MDA0567099.1"/>
    <property type="molecule type" value="Genomic_DNA"/>
</dbReference>
<dbReference type="Pfam" id="PF12502">
    <property type="entry name" value="DUF3710"/>
    <property type="match status" value="1"/>
</dbReference>
<name>A0A9X3NS69_9ACTN</name>
<dbReference type="InterPro" id="IPR022183">
    <property type="entry name" value="DUF3710"/>
</dbReference>
<reference evidence="2" key="1">
    <citation type="submission" date="2021-10" db="EMBL/GenBank/DDBJ databases">
        <title>Streptomonospora sp. nov., isolated from mangrove soil.</title>
        <authorList>
            <person name="Chen X."/>
            <person name="Ge X."/>
            <person name="Liu W."/>
        </authorList>
    </citation>
    <scope>NUCLEOTIDE SEQUENCE</scope>
    <source>
        <strain evidence="2">S1-112</strain>
    </source>
</reference>
<feature type="region of interest" description="Disordered" evidence="1">
    <location>
        <begin position="1"/>
        <end position="58"/>
    </location>
</feature>
<dbReference type="Proteomes" id="UP001140076">
    <property type="component" value="Unassembled WGS sequence"/>
</dbReference>
<evidence type="ECO:0000313" key="2">
    <source>
        <dbReference type="EMBL" id="MDA0567099.1"/>
    </source>
</evidence>
<dbReference type="AlphaFoldDB" id="A0A9X3NS69"/>